<dbReference type="Proteomes" id="UP000805649">
    <property type="component" value="Unassembled WGS sequence"/>
</dbReference>
<evidence type="ECO:0000313" key="2">
    <source>
        <dbReference type="Proteomes" id="UP000805649"/>
    </source>
</evidence>
<dbReference type="EMBL" id="VUJX02000001">
    <property type="protein sequence ID" value="KAL0944860.1"/>
    <property type="molecule type" value="Genomic_DNA"/>
</dbReference>
<organism evidence="1 2">
    <name type="scientific">Colletotrichum truncatum</name>
    <name type="common">Anthracnose fungus</name>
    <name type="synonym">Colletotrichum capsici</name>
    <dbReference type="NCBI Taxonomy" id="5467"/>
    <lineage>
        <taxon>Eukaryota</taxon>
        <taxon>Fungi</taxon>
        <taxon>Dikarya</taxon>
        <taxon>Ascomycota</taxon>
        <taxon>Pezizomycotina</taxon>
        <taxon>Sordariomycetes</taxon>
        <taxon>Hypocreomycetidae</taxon>
        <taxon>Glomerellales</taxon>
        <taxon>Glomerellaceae</taxon>
        <taxon>Colletotrichum</taxon>
        <taxon>Colletotrichum truncatum species complex</taxon>
    </lineage>
</organism>
<proteinExistence type="predicted"/>
<keyword evidence="2" id="KW-1185">Reference proteome</keyword>
<keyword evidence="1" id="KW-0413">Isomerase</keyword>
<reference evidence="1 2" key="1">
    <citation type="journal article" date="2020" name="Phytopathology">
        <title>Genome Sequence Resources of Colletotrichum truncatum, C. plurivorum, C. musicola, and C. sojae: Four Species Pathogenic to Soybean (Glycine max).</title>
        <authorList>
            <person name="Rogerio F."/>
            <person name="Boufleur T.R."/>
            <person name="Ciampi-Guillardi M."/>
            <person name="Sukno S.A."/>
            <person name="Thon M.R."/>
            <person name="Massola Junior N.S."/>
            <person name="Baroncelli R."/>
        </authorList>
    </citation>
    <scope>NUCLEOTIDE SEQUENCE [LARGE SCALE GENOMIC DNA]</scope>
    <source>
        <strain evidence="1 2">CMES1059</strain>
    </source>
</reference>
<name>A0ACC3ZL81_COLTU</name>
<gene>
    <name evidence="1" type="ORF">CTRU02_202747</name>
</gene>
<evidence type="ECO:0000313" key="1">
    <source>
        <dbReference type="EMBL" id="KAL0944860.1"/>
    </source>
</evidence>
<protein>
    <submittedName>
        <fullName evidence="1">3-beta hydroxysteroid dehydrogenase isomerase family protein</fullName>
    </submittedName>
</protein>
<sequence>MVTGATGFIGAHIVDELLRRGLRVRGATRSLRKGEAMIKARPQYADKLDFVQIEDFQNSNVFHGKMDGIDGVVHAASPFTYDVQDNDKELIQPAKNGVRSIMAAAESHPSIKRVVITSSFAAVMNVDRKAPPYFEYTAKDWNPLTEEEARAPETSPVVAYRASKKYAELTAWEWFTDGVDNERKVKGFDVVTLCPPMTFGPIVHPVNGVDNLNESNAMLWKIAKGETPLPVARVPFWIDVRDLAVAHVEAFLNPDAGGKRYLLGADDRFSYGLAAKIMADNFGWAKEKVSQEDQTIDTSHGLENKAAAEAFRIKYRTFEETVIDLIRQVKEMELKDA</sequence>
<accession>A0ACC3ZL81</accession>
<comment type="caution">
    <text evidence="1">The sequence shown here is derived from an EMBL/GenBank/DDBJ whole genome shotgun (WGS) entry which is preliminary data.</text>
</comment>